<dbReference type="PANTHER" id="PTHR16189">
    <property type="entry name" value="TRANSMEMBRANE PROTEIN 104-RELATED"/>
    <property type="match status" value="1"/>
</dbReference>
<feature type="transmembrane region" description="Helical" evidence="8">
    <location>
        <begin position="301"/>
        <end position="324"/>
    </location>
</feature>
<evidence type="ECO:0000256" key="5">
    <source>
        <dbReference type="ARBA" id="ARBA00023180"/>
    </source>
</evidence>
<evidence type="ECO:0000256" key="1">
    <source>
        <dbReference type="ARBA" id="ARBA00004141"/>
    </source>
</evidence>
<feature type="transmembrane region" description="Helical" evidence="8">
    <location>
        <begin position="161"/>
        <end position="181"/>
    </location>
</feature>
<comment type="caution">
    <text evidence="10">The sequence shown here is derived from an EMBL/GenBank/DDBJ whole genome shotgun (WGS) entry which is preliminary data.</text>
</comment>
<evidence type="ECO:0000256" key="8">
    <source>
        <dbReference type="SAM" id="Phobius"/>
    </source>
</evidence>
<gene>
    <name evidence="10" type="ORF">RB653_006484</name>
</gene>
<feature type="domain" description="Amino acid transporter transmembrane" evidence="9">
    <location>
        <begin position="12"/>
        <end position="66"/>
    </location>
</feature>
<protein>
    <recommendedName>
        <fullName evidence="9">Amino acid transporter transmembrane domain-containing protein</fullName>
    </recommendedName>
</protein>
<evidence type="ECO:0000256" key="3">
    <source>
        <dbReference type="ARBA" id="ARBA00022989"/>
    </source>
</evidence>
<feature type="transmembrane region" description="Helical" evidence="8">
    <location>
        <begin position="404"/>
        <end position="423"/>
    </location>
</feature>
<comment type="similarity">
    <text evidence="6">Belongs to the TMEM104 family.</text>
</comment>
<dbReference type="PANTHER" id="PTHR16189:SF0">
    <property type="entry name" value="TRANSMEMBRANE PROTEIN 104"/>
    <property type="match status" value="1"/>
</dbReference>
<dbReference type="EMBL" id="JAVFKY010000001">
    <property type="protein sequence ID" value="KAK5584866.1"/>
    <property type="molecule type" value="Genomic_DNA"/>
</dbReference>
<evidence type="ECO:0000256" key="4">
    <source>
        <dbReference type="ARBA" id="ARBA00023136"/>
    </source>
</evidence>
<feature type="transmembrane region" description="Helical" evidence="8">
    <location>
        <begin position="16"/>
        <end position="36"/>
    </location>
</feature>
<keyword evidence="3 8" id="KW-1133">Transmembrane helix</keyword>
<proteinExistence type="inferred from homology"/>
<feature type="region of interest" description="Disordered" evidence="7">
    <location>
        <begin position="84"/>
        <end position="106"/>
    </location>
</feature>
<evidence type="ECO:0000256" key="2">
    <source>
        <dbReference type="ARBA" id="ARBA00022692"/>
    </source>
</evidence>
<dbReference type="AlphaFoldDB" id="A0AAN7YZ52"/>
<feature type="transmembrane region" description="Helical" evidence="8">
    <location>
        <begin position="232"/>
        <end position="250"/>
    </location>
</feature>
<dbReference type="InterPro" id="IPR013057">
    <property type="entry name" value="AA_transpt_TM"/>
</dbReference>
<evidence type="ECO:0000313" key="11">
    <source>
        <dbReference type="Proteomes" id="UP001344447"/>
    </source>
</evidence>
<accession>A0AAN7YZ52</accession>
<dbReference type="Pfam" id="PF01490">
    <property type="entry name" value="Aa_trans"/>
    <property type="match status" value="1"/>
</dbReference>
<organism evidence="10 11">
    <name type="scientific">Dictyostelium firmibasis</name>
    <dbReference type="NCBI Taxonomy" id="79012"/>
    <lineage>
        <taxon>Eukaryota</taxon>
        <taxon>Amoebozoa</taxon>
        <taxon>Evosea</taxon>
        <taxon>Eumycetozoa</taxon>
        <taxon>Dictyostelia</taxon>
        <taxon>Dictyosteliales</taxon>
        <taxon>Dictyosteliaceae</taxon>
        <taxon>Dictyostelium</taxon>
    </lineage>
</organism>
<keyword evidence="11" id="KW-1185">Reference proteome</keyword>
<name>A0AAN7YZ52_9MYCE</name>
<feature type="transmembrane region" description="Helical" evidence="8">
    <location>
        <begin position="435"/>
        <end position="456"/>
    </location>
</feature>
<evidence type="ECO:0000256" key="7">
    <source>
        <dbReference type="SAM" id="MobiDB-lite"/>
    </source>
</evidence>
<feature type="transmembrane region" description="Helical" evidence="8">
    <location>
        <begin position="42"/>
        <end position="63"/>
    </location>
</feature>
<keyword evidence="2 8" id="KW-0812">Transmembrane</keyword>
<comment type="subcellular location">
    <subcellularLocation>
        <location evidence="1">Membrane</location>
        <topology evidence="1">Multi-pass membrane protein</topology>
    </subcellularLocation>
</comment>
<sequence>MAGGPSDGSTYSKKTAFVYIFNLIVGVGALALPYGFSKAGLVLGLLFLAAIGFLAFITTTWLIEGLSIANFILVNKKSEKIIGDEDDNRKQQQQKRPIPNENDSLINSEYSDNRILQANVEDRYLLESNCNNEFTEQFEIKKRVEVGEMSKMFLGNIGYKVFYGVLIIYLFGDLSIYAATVPTTLANVTGGWGKFTDYSVYYFYLFLFACFVGPFSLFNFQKTKYLQFATLITRNVAFLLMIILSIIFIAQGNGASIKQVPMFNISELASIFGVSIYSFMTHHSIPGFLTPISKKDRLFTLMGLDFILVFIAYGTLCVVSLFAFGSVTNPTCATSSTSIHTFIPCQIQSLYIYNFTSYNNKFISDFLSLFPVFTLSTNYILISITLRNNLLQLITWKQDKISPFVRNVIFSLTSSLIPVGVAFCTRNVSLLVNITGSYAGLGIMFVMPALISFYSNKMLTEYYHISNPKKSPFSNKFFYLLILLISVICLVLATWKIIITYK</sequence>
<keyword evidence="5" id="KW-0325">Glycoprotein</keyword>
<feature type="transmembrane region" description="Helical" evidence="8">
    <location>
        <begin position="201"/>
        <end position="220"/>
    </location>
</feature>
<evidence type="ECO:0000313" key="10">
    <source>
        <dbReference type="EMBL" id="KAK5584866.1"/>
    </source>
</evidence>
<dbReference type="Proteomes" id="UP001344447">
    <property type="component" value="Unassembled WGS sequence"/>
</dbReference>
<feature type="transmembrane region" description="Helical" evidence="8">
    <location>
        <begin position="477"/>
        <end position="499"/>
    </location>
</feature>
<dbReference type="GO" id="GO:0016020">
    <property type="term" value="C:membrane"/>
    <property type="evidence" value="ECO:0007669"/>
    <property type="project" value="UniProtKB-SubCell"/>
</dbReference>
<feature type="transmembrane region" description="Helical" evidence="8">
    <location>
        <begin position="366"/>
        <end position="384"/>
    </location>
</feature>
<evidence type="ECO:0000256" key="6">
    <source>
        <dbReference type="ARBA" id="ARBA00038166"/>
    </source>
</evidence>
<reference evidence="10 11" key="1">
    <citation type="submission" date="2023-11" db="EMBL/GenBank/DDBJ databases">
        <title>Dfirmibasis_genome.</title>
        <authorList>
            <person name="Edelbroek B."/>
            <person name="Kjellin J."/>
            <person name="Jerlstrom-Hultqvist J."/>
            <person name="Soderbom F."/>
        </authorList>
    </citation>
    <scope>NUCLEOTIDE SEQUENCE [LARGE SCALE GENOMIC DNA]</scope>
    <source>
        <strain evidence="10 11">TNS-C-14</strain>
    </source>
</reference>
<keyword evidence="4 8" id="KW-0472">Membrane</keyword>
<evidence type="ECO:0000259" key="9">
    <source>
        <dbReference type="Pfam" id="PF01490"/>
    </source>
</evidence>